<dbReference type="InterPro" id="IPR007627">
    <property type="entry name" value="RNA_pol_sigma70_r2"/>
</dbReference>
<dbReference type="PANTHER" id="PTHR47756:SF2">
    <property type="entry name" value="BLL6612 PROTEIN"/>
    <property type="match status" value="1"/>
</dbReference>
<dbReference type="EMBL" id="BAAAZA010000020">
    <property type="protein sequence ID" value="GAA3884736.1"/>
    <property type="molecule type" value="Genomic_DNA"/>
</dbReference>
<dbReference type="SUPFAM" id="SSF48452">
    <property type="entry name" value="TPR-like"/>
    <property type="match status" value="1"/>
</dbReference>
<keyword evidence="4" id="KW-0804">Transcription</keyword>
<evidence type="ECO:0000259" key="6">
    <source>
        <dbReference type="Pfam" id="PF08281"/>
    </source>
</evidence>
<dbReference type="PANTHER" id="PTHR47756">
    <property type="entry name" value="BLL6612 PROTEIN-RELATED"/>
    <property type="match status" value="1"/>
</dbReference>
<evidence type="ECO:0000259" key="7">
    <source>
        <dbReference type="Pfam" id="PF20239"/>
    </source>
</evidence>
<dbReference type="Gene3D" id="1.10.1740.10">
    <property type="match status" value="1"/>
</dbReference>
<dbReference type="InterPro" id="IPR013324">
    <property type="entry name" value="RNA_pol_sigma_r3/r4-like"/>
</dbReference>
<evidence type="ECO:0000259" key="5">
    <source>
        <dbReference type="Pfam" id="PF04542"/>
    </source>
</evidence>
<dbReference type="Pfam" id="PF08281">
    <property type="entry name" value="Sigma70_r4_2"/>
    <property type="match status" value="1"/>
</dbReference>
<dbReference type="InterPro" id="IPR046531">
    <property type="entry name" value="DUF6596"/>
</dbReference>
<comment type="caution">
    <text evidence="8">The sequence shown here is derived from an EMBL/GenBank/DDBJ whole genome shotgun (WGS) entry which is preliminary data.</text>
</comment>
<evidence type="ECO:0000313" key="9">
    <source>
        <dbReference type="Proteomes" id="UP001501563"/>
    </source>
</evidence>
<dbReference type="RefSeq" id="WP_345552480.1">
    <property type="nucleotide sequence ID" value="NZ_BAAAZA010000020.1"/>
</dbReference>
<dbReference type="Pfam" id="PF20239">
    <property type="entry name" value="DUF6596"/>
    <property type="match status" value="1"/>
</dbReference>
<dbReference type="Proteomes" id="UP001501563">
    <property type="component" value="Unassembled WGS sequence"/>
</dbReference>
<keyword evidence="9" id="KW-1185">Reference proteome</keyword>
<keyword evidence="3" id="KW-0731">Sigma factor</keyword>
<sequence>MNAAAAILQPVYREHRVRMLAALIRVLGDFELAEDALQDACALALGTWGESPPDDPVAWLLTAARNRAIDRLRRARLGRAKLAELGAAQEAVTTMTNFGEESLLGLGDERLSLIFTCCHPALAEDVRVALTLQAVAGLTAGQIARTFLVGESTLAQRLVRAKRKIRDAGISLEVPGDPLLSERLSGVLAVIYLIFTQGYTAGPERPEHRTLSQEAIRLGKLVATLMPDEPEALGLVALLLLHDSRSAARYSPSGDVVLLADQDRSRWDHTEIVEAVGLLDRALRLGRPGPYQLQAGIAALHAQAVSADRTDWPGIAALYTRLLALNPSPVVALNHAVAVAMAGSPDKGLALIDRIDGLDRYHLLHAARADLLRRLGRTLDAAAAYRRAHELATKPADRRFLAGRLHDLDIAES</sequence>
<proteinExistence type="inferred from homology"/>
<organism evidence="8 9">
    <name type="scientific">Streptomyces lannensis</name>
    <dbReference type="NCBI Taxonomy" id="766498"/>
    <lineage>
        <taxon>Bacteria</taxon>
        <taxon>Bacillati</taxon>
        <taxon>Actinomycetota</taxon>
        <taxon>Actinomycetes</taxon>
        <taxon>Kitasatosporales</taxon>
        <taxon>Streptomycetaceae</taxon>
        <taxon>Streptomyces</taxon>
    </lineage>
</organism>
<dbReference type="SUPFAM" id="SSF88946">
    <property type="entry name" value="Sigma2 domain of RNA polymerase sigma factors"/>
    <property type="match status" value="1"/>
</dbReference>
<dbReference type="Gene3D" id="1.25.40.10">
    <property type="entry name" value="Tetratricopeptide repeat domain"/>
    <property type="match status" value="1"/>
</dbReference>
<feature type="domain" description="DUF6596" evidence="7">
    <location>
        <begin position="183"/>
        <end position="282"/>
    </location>
</feature>
<evidence type="ECO:0000256" key="4">
    <source>
        <dbReference type="ARBA" id="ARBA00023163"/>
    </source>
</evidence>
<gene>
    <name evidence="8" type="ORF">GCM10022207_59940</name>
</gene>
<dbReference type="InterPro" id="IPR011990">
    <property type="entry name" value="TPR-like_helical_dom_sf"/>
</dbReference>
<evidence type="ECO:0000313" key="8">
    <source>
        <dbReference type="EMBL" id="GAA3884736.1"/>
    </source>
</evidence>
<evidence type="ECO:0000256" key="2">
    <source>
        <dbReference type="ARBA" id="ARBA00023015"/>
    </source>
</evidence>
<name>A0ABP7KSF5_9ACTN</name>
<evidence type="ECO:0000256" key="1">
    <source>
        <dbReference type="ARBA" id="ARBA00010641"/>
    </source>
</evidence>
<reference evidence="9" key="1">
    <citation type="journal article" date="2019" name="Int. J. Syst. Evol. Microbiol.">
        <title>The Global Catalogue of Microorganisms (GCM) 10K type strain sequencing project: providing services to taxonomists for standard genome sequencing and annotation.</title>
        <authorList>
            <consortium name="The Broad Institute Genomics Platform"/>
            <consortium name="The Broad Institute Genome Sequencing Center for Infectious Disease"/>
            <person name="Wu L."/>
            <person name="Ma J."/>
        </authorList>
    </citation>
    <scope>NUCLEOTIDE SEQUENCE [LARGE SCALE GENOMIC DNA]</scope>
    <source>
        <strain evidence="9">JCM 16578</strain>
    </source>
</reference>
<dbReference type="InterPro" id="IPR013325">
    <property type="entry name" value="RNA_pol_sigma_r2"/>
</dbReference>
<keyword evidence="2" id="KW-0805">Transcription regulation</keyword>
<accession>A0ABP7KSF5</accession>
<evidence type="ECO:0000256" key="3">
    <source>
        <dbReference type="ARBA" id="ARBA00023082"/>
    </source>
</evidence>
<comment type="similarity">
    <text evidence="1">Belongs to the sigma-70 factor family. ECF subfamily.</text>
</comment>
<feature type="domain" description="RNA polymerase sigma factor 70 region 4 type 2" evidence="6">
    <location>
        <begin position="114"/>
        <end position="165"/>
    </location>
</feature>
<dbReference type="Pfam" id="PF04542">
    <property type="entry name" value="Sigma70_r2"/>
    <property type="match status" value="1"/>
</dbReference>
<protein>
    <submittedName>
        <fullName evidence="8">Sigma factor</fullName>
    </submittedName>
</protein>
<feature type="domain" description="RNA polymerase sigma-70 region 2" evidence="5">
    <location>
        <begin position="12"/>
        <end position="76"/>
    </location>
</feature>
<dbReference type="InterPro" id="IPR013249">
    <property type="entry name" value="RNA_pol_sigma70_r4_t2"/>
</dbReference>
<dbReference type="SUPFAM" id="SSF88659">
    <property type="entry name" value="Sigma3 and sigma4 domains of RNA polymerase sigma factors"/>
    <property type="match status" value="1"/>
</dbReference>